<organism evidence="4 5">
    <name type="scientific">Trichonephila clavata</name>
    <name type="common">Joro spider</name>
    <name type="synonym">Nephila clavata</name>
    <dbReference type="NCBI Taxonomy" id="2740835"/>
    <lineage>
        <taxon>Eukaryota</taxon>
        <taxon>Metazoa</taxon>
        <taxon>Ecdysozoa</taxon>
        <taxon>Arthropoda</taxon>
        <taxon>Chelicerata</taxon>
        <taxon>Arachnida</taxon>
        <taxon>Araneae</taxon>
        <taxon>Araneomorphae</taxon>
        <taxon>Entelegynae</taxon>
        <taxon>Araneoidea</taxon>
        <taxon>Nephilidae</taxon>
        <taxon>Trichonephila</taxon>
    </lineage>
</organism>
<evidence type="ECO:0000256" key="2">
    <source>
        <dbReference type="ARBA" id="ARBA00022801"/>
    </source>
</evidence>
<dbReference type="Gene3D" id="3.20.20.140">
    <property type="entry name" value="Metal-dependent hydrolases"/>
    <property type="match status" value="1"/>
</dbReference>
<comment type="caution">
    <text evidence="4">The sequence shown here is derived from an EMBL/GenBank/DDBJ whole genome shotgun (WGS) entry which is preliminary data.</text>
</comment>
<dbReference type="PANTHER" id="PTHR46363:SF1">
    <property type="entry name" value="DEOXYRIBONUCLEASE TATDN2-RELATED"/>
    <property type="match status" value="1"/>
</dbReference>
<dbReference type="PROSITE" id="PS01137">
    <property type="entry name" value="TATD_1"/>
    <property type="match status" value="1"/>
</dbReference>
<evidence type="ECO:0000256" key="3">
    <source>
        <dbReference type="SAM" id="MobiDB-lite"/>
    </source>
</evidence>
<comment type="similarity">
    <text evidence="1">Belongs to the metallo-dependent hydrolases superfamily. TatD-type hydrolase family.</text>
</comment>
<protein>
    <submittedName>
        <fullName evidence="4">Putative deoxyribonuclease TATDN2</fullName>
    </submittedName>
</protein>
<dbReference type="SUPFAM" id="SSF51556">
    <property type="entry name" value="Metallo-dependent hydrolases"/>
    <property type="match status" value="1"/>
</dbReference>
<dbReference type="Proteomes" id="UP000887116">
    <property type="component" value="Unassembled WGS sequence"/>
</dbReference>
<dbReference type="InterPro" id="IPR018228">
    <property type="entry name" value="DNase_TatD-rel_CS"/>
</dbReference>
<dbReference type="AlphaFoldDB" id="A0A8X6M5E7"/>
<feature type="region of interest" description="Disordered" evidence="3">
    <location>
        <begin position="408"/>
        <end position="446"/>
    </location>
</feature>
<feature type="region of interest" description="Disordered" evidence="3">
    <location>
        <begin position="343"/>
        <end position="385"/>
    </location>
</feature>
<evidence type="ECO:0000313" key="4">
    <source>
        <dbReference type="EMBL" id="GFR31989.1"/>
    </source>
</evidence>
<dbReference type="Pfam" id="PF01026">
    <property type="entry name" value="TatD_DNase"/>
    <property type="match status" value="1"/>
</dbReference>
<keyword evidence="5" id="KW-1185">Reference proteome</keyword>
<dbReference type="PANTHER" id="PTHR46363">
    <property type="entry name" value="DEOXYRIBONUCLEASE TATDN2-RELATED"/>
    <property type="match status" value="1"/>
</dbReference>
<dbReference type="EMBL" id="BMAO01019660">
    <property type="protein sequence ID" value="GFR31989.1"/>
    <property type="molecule type" value="Genomic_DNA"/>
</dbReference>
<dbReference type="InterPro" id="IPR032466">
    <property type="entry name" value="Metal_Hydrolase"/>
</dbReference>
<keyword evidence="2" id="KW-0378">Hydrolase</keyword>
<reference evidence="4" key="1">
    <citation type="submission" date="2020-07" db="EMBL/GenBank/DDBJ databases">
        <title>Multicomponent nature underlies the extraordinary mechanical properties of spider dragline silk.</title>
        <authorList>
            <person name="Kono N."/>
            <person name="Nakamura H."/>
            <person name="Mori M."/>
            <person name="Yoshida Y."/>
            <person name="Ohtoshi R."/>
            <person name="Malay A.D."/>
            <person name="Moran D.A.P."/>
            <person name="Tomita M."/>
            <person name="Numata K."/>
            <person name="Arakawa K."/>
        </authorList>
    </citation>
    <scope>NUCLEOTIDE SEQUENCE</scope>
</reference>
<proteinExistence type="inferred from homology"/>
<feature type="compositionally biased region" description="Basic and acidic residues" evidence="3">
    <location>
        <begin position="343"/>
        <end position="371"/>
    </location>
</feature>
<accession>A0A8X6M5E7</accession>
<evidence type="ECO:0000256" key="1">
    <source>
        <dbReference type="ARBA" id="ARBA00009275"/>
    </source>
</evidence>
<name>A0A8X6M5E7_TRICU</name>
<dbReference type="OrthoDB" id="413993at2759"/>
<evidence type="ECO:0000313" key="5">
    <source>
        <dbReference type="Proteomes" id="UP000887116"/>
    </source>
</evidence>
<dbReference type="GO" id="GO:0016788">
    <property type="term" value="F:hydrolase activity, acting on ester bonds"/>
    <property type="evidence" value="ECO:0007669"/>
    <property type="project" value="InterPro"/>
</dbReference>
<dbReference type="InterPro" id="IPR001130">
    <property type="entry name" value="TatD-like"/>
</dbReference>
<gene>
    <name evidence="4" type="primary">TATDN2</name>
    <name evidence="4" type="ORF">TNCT_304442</name>
</gene>
<sequence>MQLYSKLNKKINKYANFRRERGNVPQILYPEAFKQDDRFKSLFRPLKITIKFNTQCVKCRSDSHFKTSPVPDIIEALPGVKETETESIVPVNEDQLRVIDLSTKVRCVNVLAKNSTDKTNVMSKNKLYLNCLMPVPFLNEQEKLYLADDELSLNSGRLSRDENDFIPLLQKSTTDEHKDKLPLDMLTRDEDNKLALLSCNFSDVHNKLSVTLDKPITDANDSLPFISGRYSTDTVDQKKISSKLTPDGDNHGLPWPSDKLITDRITQDLSLNKYTINEEGCQLPLKKATDDEDDCQLSKVGPTTNKDVCVCQSSSNKSVTDQNDYQLYLEKCIIDDDDHQFPLEKPITDKDGFHSSLEKPATDNDDCHLSLDEPATDENTCQSSLDNSITDENDCHLSLNKPVSDKDGYKPFLDLSTSDEGDNSLDLGTSESQTCDHRSSDLRNSNDNSVVKKISEHENNVGAFKKISICPSLQPKEKSSTIKSSTECNSTFLNKGNGFLKNCSRNSENSTIISTKTIVSYYDLSTSGSSSELKYSQNNICFRLNANNQSTRTEHKSDNTQMGQYNSLNINYALDFPELPKLLKHSQNNICFLSNANNQSTRTEHKSDNTQMGQYNSLNINYALDFPELPKLYNISKDFTQMGVQFNNNVGVIEEKPPEENSVPIRVLIGIALKSKVGFYDAHCHLDILFDKEEFEGTFEEYQRRNGFTFPRNYKGCIATFCKPSTFTDETVWTKYMSQRNVWATFGCHPCNAHEFDSIAEHNLQSVLSNPKVKGLGEIGLDYSTR</sequence>